<dbReference type="AlphaFoldDB" id="A0A849SQA9"/>
<dbReference type="InterPro" id="IPR008271">
    <property type="entry name" value="Ser/Thr_kinase_AS"/>
</dbReference>
<evidence type="ECO:0000256" key="4">
    <source>
        <dbReference type="ARBA" id="ARBA00022840"/>
    </source>
</evidence>
<evidence type="ECO:0000256" key="2">
    <source>
        <dbReference type="ARBA" id="ARBA00022741"/>
    </source>
</evidence>
<dbReference type="PROSITE" id="PS50011">
    <property type="entry name" value="PROTEIN_KINASE_DOM"/>
    <property type="match status" value="1"/>
</dbReference>
<dbReference type="SUPFAM" id="SSF56112">
    <property type="entry name" value="Protein kinase-like (PK-like)"/>
    <property type="match status" value="1"/>
</dbReference>
<evidence type="ECO:0000256" key="5">
    <source>
        <dbReference type="PROSITE-ProRule" id="PRU10141"/>
    </source>
</evidence>
<proteinExistence type="predicted"/>
<dbReference type="Proteomes" id="UP000580839">
    <property type="component" value="Unassembled WGS sequence"/>
</dbReference>
<dbReference type="Gene3D" id="3.30.200.20">
    <property type="entry name" value="Phosphorylase Kinase, domain 1"/>
    <property type="match status" value="1"/>
</dbReference>
<dbReference type="InterPro" id="IPR000719">
    <property type="entry name" value="Prot_kinase_dom"/>
</dbReference>
<keyword evidence="7" id="KW-1133">Transmembrane helix</keyword>
<dbReference type="PROSITE" id="PS00108">
    <property type="entry name" value="PROTEIN_KINASE_ST"/>
    <property type="match status" value="1"/>
</dbReference>
<evidence type="ECO:0000256" key="1">
    <source>
        <dbReference type="ARBA" id="ARBA00022679"/>
    </source>
</evidence>
<dbReference type="SMART" id="SM00220">
    <property type="entry name" value="S_TKc"/>
    <property type="match status" value="1"/>
</dbReference>
<evidence type="ECO:0000313" key="9">
    <source>
        <dbReference type="EMBL" id="NOT35107.1"/>
    </source>
</evidence>
<keyword evidence="9" id="KW-0723">Serine/threonine-protein kinase</keyword>
<feature type="transmembrane region" description="Helical" evidence="7">
    <location>
        <begin position="330"/>
        <end position="349"/>
    </location>
</feature>
<dbReference type="GO" id="GO:0005524">
    <property type="term" value="F:ATP binding"/>
    <property type="evidence" value="ECO:0007669"/>
    <property type="project" value="UniProtKB-UniRule"/>
</dbReference>
<dbReference type="InterPro" id="IPR011009">
    <property type="entry name" value="Kinase-like_dom_sf"/>
</dbReference>
<reference evidence="9 10" key="1">
    <citation type="submission" date="2020-04" db="EMBL/GenBank/DDBJ databases">
        <title>Metagenomic profiling of ammonia- and methane-oxidizing microorganisms in a Dutch drinking water treatment plant.</title>
        <authorList>
            <person name="Poghosyan L."/>
            <person name="Leucker S."/>
        </authorList>
    </citation>
    <scope>NUCLEOTIDE SEQUENCE [LARGE SCALE GENOMIC DNA]</scope>
    <source>
        <strain evidence="9">S-RSF-IL-03</strain>
    </source>
</reference>
<protein>
    <submittedName>
        <fullName evidence="9">Serine/threonine protein kinase</fullName>
    </submittedName>
</protein>
<evidence type="ECO:0000259" key="8">
    <source>
        <dbReference type="PROSITE" id="PS50011"/>
    </source>
</evidence>
<gene>
    <name evidence="9" type="ORF">HOP12_13245</name>
</gene>
<dbReference type="PROSITE" id="PS00107">
    <property type="entry name" value="PROTEIN_KINASE_ATP"/>
    <property type="match status" value="1"/>
</dbReference>
<evidence type="ECO:0000313" key="10">
    <source>
        <dbReference type="Proteomes" id="UP000580839"/>
    </source>
</evidence>
<dbReference type="EMBL" id="JABFRW010000173">
    <property type="protein sequence ID" value="NOT35107.1"/>
    <property type="molecule type" value="Genomic_DNA"/>
</dbReference>
<keyword evidence="7" id="KW-0812">Transmembrane</keyword>
<dbReference type="PANTHER" id="PTHR43289:SF6">
    <property type="entry name" value="SERINE_THREONINE-PROTEIN KINASE NEKL-3"/>
    <property type="match status" value="1"/>
</dbReference>
<feature type="domain" description="Protein kinase" evidence="8">
    <location>
        <begin position="26"/>
        <end position="305"/>
    </location>
</feature>
<evidence type="ECO:0000256" key="3">
    <source>
        <dbReference type="ARBA" id="ARBA00022777"/>
    </source>
</evidence>
<evidence type="ECO:0000256" key="6">
    <source>
        <dbReference type="SAM" id="MobiDB-lite"/>
    </source>
</evidence>
<name>A0A849SQA9_UNCEI</name>
<dbReference type="Gene3D" id="1.10.510.10">
    <property type="entry name" value="Transferase(Phosphotransferase) domain 1"/>
    <property type="match status" value="1"/>
</dbReference>
<feature type="region of interest" description="Disordered" evidence="6">
    <location>
        <begin position="178"/>
        <end position="221"/>
    </location>
</feature>
<comment type="caution">
    <text evidence="9">The sequence shown here is derived from an EMBL/GenBank/DDBJ whole genome shotgun (WGS) entry which is preliminary data.</text>
</comment>
<evidence type="ECO:0000256" key="7">
    <source>
        <dbReference type="SAM" id="Phobius"/>
    </source>
</evidence>
<organism evidence="9 10">
    <name type="scientific">Eiseniibacteriota bacterium</name>
    <dbReference type="NCBI Taxonomy" id="2212470"/>
    <lineage>
        <taxon>Bacteria</taxon>
        <taxon>Candidatus Eiseniibacteriota</taxon>
    </lineage>
</organism>
<accession>A0A849SQA9</accession>
<keyword evidence="2 5" id="KW-0547">Nucleotide-binding</keyword>
<keyword evidence="3 9" id="KW-0418">Kinase</keyword>
<dbReference type="InterPro" id="IPR017441">
    <property type="entry name" value="Protein_kinase_ATP_BS"/>
</dbReference>
<dbReference type="Pfam" id="PF00069">
    <property type="entry name" value="Pkinase"/>
    <property type="match status" value="1"/>
</dbReference>
<keyword evidence="7" id="KW-0472">Membrane</keyword>
<feature type="compositionally biased region" description="Basic and acidic residues" evidence="6">
    <location>
        <begin position="179"/>
        <end position="202"/>
    </location>
</feature>
<feature type="binding site" evidence="5">
    <location>
        <position position="55"/>
    </location>
    <ligand>
        <name>ATP</name>
        <dbReference type="ChEBI" id="CHEBI:30616"/>
    </ligand>
</feature>
<dbReference type="CDD" id="cd14014">
    <property type="entry name" value="STKc_PknB_like"/>
    <property type="match status" value="1"/>
</dbReference>
<keyword evidence="1" id="KW-0808">Transferase</keyword>
<dbReference type="PANTHER" id="PTHR43289">
    <property type="entry name" value="MITOGEN-ACTIVATED PROTEIN KINASE KINASE KINASE 20-RELATED"/>
    <property type="match status" value="1"/>
</dbReference>
<dbReference type="GO" id="GO:0004674">
    <property type="term" value="F:protein serine/threonine kinase activity"/>
    <property type="evidence" value="ECO:0007669"/>
    <property type="project" value="UniProtKB-KW"/>
</dbReference>
<sequence>MTHLDDDAIHRLQRVLDAPDADESRYRVGARIGEGGMGVVYEAEDLHLGRQVALKVLSLERLSADAVERMTREARVLARLEHPGIVPVYDVGAMPDGRAYVAMKRVRGRLLDGITPGLSIRERLRLLLRVCEAVGFAHSAGVLHRDLKPANVMVGEYGEVLTLDWGVAKIRGASALGGEAREGEAREGEAREGGTRGGETRSEPSSGATRDGTIVGTPGYMSPEQARGEIEALDERSDVYGLGAILHFLLVGTPPRASTGLGAEAAALAAVPAPLRSIALRSLAPLPAARYESASAMAADLQRWLDGSRVLAHREGWIERLERVAAPHRTAIVLVLAYLAVRAVMLVVYGRSL</sequence>
<keyword evidence="4 5" id="KW-0067">ATP-binding</keyword>